<accession>Q01WU1</accession>
<dbReference type="GO" id="GO:0006629">
    <property type="term" value="P:lipid metabolic process"/>
    <property type="evidence" value="ECO:0007669"/>
    <property type="project" value="InterPro"/>
</dbReference>
<protein>
    <submittedName>
        <fullName evidence="2">Glycerophosphoryl diester phosphodiesterase</fullName>
    </submittedName>
</protein>
<proteinExistence type="predicted"/>
<dbReference type="InParanoid" id="Q01WU1"/>
<dbReference type="SUPFAM" id="SSF51695">
    <property type="entry name" value="PLC-like phosphodiesterases"/>
    <property type="match status" value="1"/>
</dbReference>
<evidence type="ECO:0000259" key="1">
    <source>
        <dbReference type="PROSITE" id="PS51704"/>
    </source>
</evidence>
<dbReference type="eggNOG" id="COG0584">
    <property type="taxonomic scope" value="Bacteria"/>
</dbReference>
<dbReference type="GO" id="GO:0008081">
    <property type="term" value="F:phosphoric diester hydrolase activity"/>
    <property type="evidence" value="ECO:0007669"/>
    <property type="project" value="InterPro"/>
</dbReference>
<organism evidence="2">
    <name type="scientific">Solibacter usitatus (strain Ellin6076)</name>
    <dbReference type="NCBI Taxonomy" id="234267"/>
    <lineage>
        <taxon>Bacteria</taxon>
        <taxon>Pseudomonadati</taxon>
        <taxon>Acidobacteriota</taxon>
        <taxon>Terriglobia</taxon>
        <taxon>Bryobacterales</taxon>
        <taxon>Solibacteraceae</taxon>
        <taxon>Candidatus Solibacter</taxon>
    </lineage>
</organism>
<dbReference type="EMBL" id="CP000473">
    <property type="protein sequence ID" value="ABJ85874.1"/>
    <property type="molecule type" value="Genomic_DNA"/>
</dbReference>
<gene>
    <name evidence="2" type="ordered locus">Acid_4915</name>
</gene>
<dbReference type="STRING" id="234267.Acid_4915"/>
<dbReference type="FunCoup" id="Q01WU1">
    <property type="interactions" value="124"/>
</dbReference>
<dbReference type="Gene3D" id="3.20.20.190">
    <property type="entry name" value="Phosphatidylinositol (PI) phosphodiesterase"/>
    <property type="match status" value="1"/>
</dbReference>
<dbReference type="PANTHER" id="PTHR46211">
    <property type="entry name" value="GLYCEROPHOSPHORYL DIESTER PHOSPHODIESTERASE"/>
    <property type="match status" value="1"/>
</dbReference>
<dbReference type="CDD" id="cd08567">
    <property type="entry name" value="GDPD_SpGDE_like"/>
    <property type="match status" value="1"/>
</dbReference>
<feature type="domain" description="GP-PDE" evidence="1">
    <location>
        <begin position="14"/>
        <end position="266"/>
    </location>
</feature>
<dbReference type="HOGENOM" id="CLU_030006_3_5_0"/>
<sequence length="272" mass="29652">MIAMLSAGAWGQSIQVHGHRGARAMRPENTLPAFEYAIAQGVDALELDMAVTRDGVIVVSHDPELRAPVCNGPRDKVAIHSLTLAEVRQWDCGAKQNPLFAKQQTVPGTKMPTLDEVFALAPKGKFLFNIETKITPQHPDLAPPPDEFVRLVLAEIRKHHLESRVVLQSFDFRTLHEMKKAAPDIRLSALYSGAPKDFVEIAKEAGAQIVSPEFHLVTPERVKAAHAAGVEVLPWTADTPEDWAKLAAAHVDGIISDDPAALIAWLAANATR</sequence>
<dbReference type="AlphaFoldDB" id="Q01WU1"/>
<evidence type="ECO:0000313" key="2">
    <source>
        <dbReference type="EMBL" id="ABJ85874.1"/>
    </source>
</evidence>
<dbReference type="PANTHER" id="PTHR46211:SF14">
    <property type="entry name" value="GLYCEROPHOSPHODIESTER PHOSPHODIESTERASE"/>
    <property type="match status" value="1"/>
</dbReference>
<reference evidence="2" key="1">
    <citation type="submission" date="2006-10" db="EMBL/GenBank/DDBJ databases">
        <title>Complete sequence of Solibacter usitatus Ellin6076.</title>
        <authorList>
            <consortium name="US DOE Joint Genome Institute"/>
            <person name="Copeland A."/>
            <person name="Lucas S."/>
            <person name="Lapidus A."/>
            <person name="Barry K."/>
            <person name="Detter J.C."/>
            <person name="Glavina del Rio T."/>
            <person name="Hammon N."/>
            <person name="Israni S."/>
            <person name="Dalin E."/>
            <person name="Tice H."/>
            <person name="Pitluck S."/>
            <person name="Thompson L.S."/>
            <person name="Brettin T."/>
            <person name="Bruce D."/>
            <person name="Han C."/>
            <person name="Tapia R."/>
            <person name="Gilna P."/>
            <person name="Schmutz J."/>
            <person name="Larimer F."/>
            <person name="Land M."/>
            <person name="Hauser L."/>
            <person name="Kyrpides N."/>
            <person name="Mikhailova N."/>
            <person name="Janssen P.H."/>
            <person name="Kuske C.R."/>
            <person name="Richardson P."/>
        </authorList>
    </citation>
    <scope>NUCLEOTIDE SEQUENCE</scope>
    <source>
        <strain evidence="2">Ellin6076</strain>
    </source>
</reference>
<dbReference type="InterPro" id="IPR030395">
    <property type="entry name" value="GP_PDE_dom"/>
</dbReference>
<name>Q01WU1_SOLUE</name>
<dbReference type="PROSITE" id="PS51704">
    <property type="entry name" value="GP_PDE"/>
    <property type="match status" value="1"/>
</dbReference>
<dbReference type="InterPro" id="IPR017946">
    <property type="entry name" value="PLC-like_Pdiesterase_TIM-brl"/>
</dbReference>
<dbReference type="Pfam" id="PF03009">
    <property type="entry name" value="GDPD"/>
    <property type="match status" value="1"/>
</dbReference>
<dbReference type="KEGG" id="sus:Acid_4915"/>